<organism evidence="6 7">
    <name type="scientific">Streptomyces spongiae</name>
    <dbReference type="NCBI Taxonomy" id="565072"/>
    <lineage>
        <taxon>Bacteria</taxon>
        <taxon>Bacillati</taxon>
        <taxon>Actinomycetota</taxon>
        <taxon>Actinomycetes</taxon>
        <taxon>Kitasatosporales</taxon>
        <taxon>Streptomycetaceae</taxon>
        <taxon>Streptomyces</taxon>
    </lineage>
</organism>
<evidence type="ECO:0000259" key="5">
    <source>
        <dbReference type="Pfam" id="PF00676"/>
    </source>
</evidence>
<dbReference type="OrthoDB" id="9766715at2"/>
<evidence type="ECO:0000256" key="1">
    <source>
        <dbReference type="ARBA" id="ARBA00001964"/>
    </source>
</evidence>
<comment type="catalytic activity">
    <reaction evidence="4">
        <text>N(6)-[(R)-lipoyl]-L-lysyl-[protein] + 3-methyl-2-oxobutanoate + H(+) = N(6)-[(R)-S(8)-2-methylpropanoyldihydrolipoyl]-L-lysyl-[protein] + CO2</text>
        <dbReference type="Rhea" id="RHEA:13457"/>
        <dbReference type="Rhea" id="RHEA-COMP:10474"/>
        <dbReference type="Rhea" id="RHEA-COMP:10497"/>
        <dbReference type="ChEBI" id="CHEBI:11851"/>
        <dbReference type="ChEBI" id="CHEBI:15378"/>
        <dbReference type="ChEBI" id="CHEBI:16526"/>
        <dbReference type="ChEBI" id="CHEBI:83099"/>
        <dbReference type="ChEBI" id="CHEBI:83142"/>
        <dbReference type="EC" id="1.2.4.4"/>
    </reaction>
</comment>
<accession>A0A5N8XWR3</accession>
<dbReference type="GO" id="GO:0003863">
    <property type="term" value="F:branched-chain 2-oxo acid dehydrogenase activity"/>
    <property type="evidence" value="ECO:0007669"/>
    <property type="project" value="UniProtKB-EC"/>
</dbReference>
<evidence type="ECO:0000256" key="3">
    <source>
        <dbReference type="ARBA" id="ARBA00023052"/>
    </source>
</evidence>
<name>A0A5N8XWR3_9ACTN</name>
<dbReference type="PANTHER" id="PTHR43380">
    <property type="entry name" value="2-OXOISOVALERATE DEHYDROGENASE SUBUNIT ALPHA, MITOCHONDRIAL"/>
    <property type="match status" value="1"/>
</dbReference>
<keyword evidence="7" id="KW-1185">Reference proteome</keyword>
<proteinExistence type="inferred from homology"/>
<protein>
    <recommendedName>
        <fullName evidence="4">2-oxoisovalerate dehydrogenase subunit alpha</fullName>
        <ecNumber evidence="4">1.2.4.4</ecNumber>
    </recommendedName>
    <alternativeName>
        <fullName evidence="4">Branched-chain alpha-keto acid dehydrogenase E1 component alpha chain</fullName>
    </alternativeName>
</protein>
<dbReference type="GO" id="GO:0000287">
    <property type="term" value="F:magnesium ion binding"/>
    <property type="evidence" value="ECO:0007669"/>
    <property type="project" value="UniProtKB-ARBA"/>
</dbReference>
<comment type="cofactor">
    <cofactor evidence="1 4">
        <name>thiamine diphosphate</name>
        <dbReference type="ChEBI" id="CHEBI:58937"/>
    </cofactor>
</comment>
<keyword evidence="2 4" id="KW-0560">Oxidoreductase</keyword>
<evidence type="ECO:0000256" key="2">
    <source>
        <dbReference type="ARBA" id="ARBA00023002"/>
    </source>
</evidence>
<dbReference type="EMBL" id="VJZC01000647">
    <property type="protein sequence ID" value="MPY63824.1"/>
    <property type="molecule type" value="Genomic_DNA"/>
</dbReference>
<dbReference type="AlphaFoldDB" id="A0A5N8XWR3"/>
<dbReference type="InterPro" id="IPR029061">
    <property type="entry name" value="THDP-binding"/>
</dbReference>
<evidence type="ECO:0000256" key="4">
    <source>
        <dbReference type="RuleBase" id="RU365014"/>
    </source>
</evidence>
<dbReference type="Proteomes" id="UP000400924">
    <property type="component" value="Unassembled WGS sequence"/>
</dbReference>
<dbReference type="CDD" id="cd02000">
    <property type="entry name" value="TPP_E1_PDC_ADC_BCADC"/>
    <property type="match status" value="1"/>
</dbReference>
<dbReference type="Pfam" id="PF00676">
    <property type="entry name" value="E1_dh"/>
    <property type="match status" value="1"/>
</dbReference>
<keyword evidence="6" id="KW-0670">Pyruvate</keyword>
<sequence>MGYTPTHTTGKEWTDPSPWLPSHVPVSFLSSKGKTREFDEAETAVETAVETPPVRTYPAPRPESLLTAYRRMVVGRRFDEQATALARQGRLAVHPSSLGQEACQVGAALALRDTDWLFPTYRDCVALVSRGIDPVEALTLLRGDGHCGYDPVRHRTAPQCTPLATHAAHATGLAHGERLGGADTVALALVGDGATSEGDFHEALNLAGVLRAPVVFLVQNNGYAISVPRSAQCAAPGLAYKGVGYGVRSEHVDGNDAEAVLAVLTTAVEDARAGGGPWLVEAHTYRVGPHTSADDPSRYRPAEEAELWQGRDRDPVARLECALRERGLLTEDDVRATAEEAEAYAADVRARLAADPEVDPLTLFDHVFSSPTPHLMEQRTALRAELEER</sequence>
<keyword evidence="3 4" id="KW-0786">Thiamine pyrophosphate</keyword>
<dbReference type="PANTHER" id="PTHR43380:SF1">
    <property type="entry name" value="2-OXOISOVALERATE DEHYDROGENASE SUBUNIT ALPHA, MITOCHONDRIAL"/>
    <property type="match status" value="1"/>
</dbReference>
<comment type="function">
    <text evidence="4">The branched-chain alpha-keto dehydrogenase complex catalyzes the overall conversion of alpha-keto acids to acyl-CoA and CO(2). It contains multiple copies of three enzymatic components: branched-chain alpha-keto acid decarboxylase (E1), lipoamide acyltransferase (E2) and lipoamide dehydrogenase (E3).</text>
</comment>
<dbReference type="SUPFAM" id="SSF52518">
    <property type="entry name" value="Thiamin diphosphate-binding fold (THDP-binding)"/>
    <property type="match status" value="1"/>
</dbReference>
<dbReference type="InterPro" id="IPR050771">
    <property type="entry name" value="Alpha-ketoacid_DH_E1_comp"/>
</dbReference>
<evidence type="ECO:0000313" key="7">
    <source>
        <dbReference type="Proteomes" id="UP000400924"/>
    </source>
</evidence>
<dbReference type="GO" id="GO:0009083">
    <property type="term" value="P:branched-chain amino acid catabolic process"/>
    <property type="evidence" value="ECO:0007669"/>
    <property type="project" value="TreeGrafter"/>
</dbReference>
<evidence type="ECO:0000313" key="6">
    <source>
        <dbReference type="EMBL" id="MPY63824.1"/>
    </source>
</evidence>
<dbReference type="RefSeq" id="WP_152777062.1">
    <property type="nucleotide sequence ID" value="NZ_VJZC01000647.1"/>
</dbReference>
<dbReference type="EC" id="1.2.4.4" evidence="4"/>
<dbReference type="Gene3D" id="3.40.50.970">
    <property type="match status" value="1"/>
</dbReference>
<feature type="domain" description="Dehydrogenase E1 component" evidence="5">
    <location>
        <begin position="69"/>
        <end position="351"/>
    </location>
</feature>
<comment type="similarity">
    <text evidence="4">Belongs to the BCKDHA family.</text>
</comment>
<reference evidence="6 7" key="1">
    <citation type="submission" date="2019-07" db="EMBL/GenBank/DDBJ databases">
        <title>New species of Amycolatopsis and Streptomyces.</title>
        <authorList>
            <person name="Duangmal K."/>
            <person name="Teo W.F.A."/>
            <person name="Lipun K."/>
        </authorList>
    </citation>
    <scope>NUCLEOTIDE SEQUENCE [LARGE SCALE GENOMIC DNA]</scope>
    <source>
        <strain evidence="6 7">NBRC 106415</strain>
    </source>
</reference>
<dbReference type="InterPro" id="IPR001017">
    <property type="entry name" value="DH_E1"/>
</dbReference>
<gene>
    <name evidence="6" type="ORF">FNH08_43705</name>
</gene>
<comment type="caution">
    <text evidence="6">The sequence shown here is derived from an EMBL/GenBank/DDBJ whole genome shotgun (WGS) entry which is preliminary data.</text>
</comment>